<dbReference type="PRINTS" id="PR00032">
    <property type="entry name" value="HTHARAC"/>
</dbReference>
<dbReference type="GO" id="GO:0003700">
    <property type="term" value="F:DNA-binding transcription factor activity"/>
    <property type="evidence" value="ECO:0007669"/>
    <property type="project" value="InterPro"/>
</dbReference>
<dbReference type="Gene3D" id="1.10.10.60">
    <property type="entry name" value="Homeodomain-like"/>
    <property type="match status" value="2"/>
</dbReference>
<dbReference type="InterPro" id="IPR050204">
    <property type="entry name" value="AraC_XylS_family_regulators"/>
</dbReference>
<accession>A0AAE3ZYG2</accession>
<organism evidence="6 7">
    <name type="scientific">Catenuloplanes niger</name>
    <dbReference type="NCBI Taxonomy" id="587534"/>
    <lineage>
        <taxon>Bacteria</taxon>
        <taxon>Bacillati</taxon>
        <taxon>Actinomycetota</taxon>
        <taxon>Actinomycetes</taxon>
        <taxon>Micromonosporales</taxon>
        <taxon>Micromonosporaceae</taxon>
        <taxon>Catenuloplanes</taxon>
    </lineage>
</organism>
<dbReference type="InterPro" id="IPR020449">
    <property type="entry name" value="Tscrpt_reg_AraC-type_HTH"/>
</dbReference>
<sequence>MPLRTSQELGWLSADVGVYAAPSVRVEYRPEFAKPMIHVAVSGRYDWAVRSRGRWQVVDRGPGSIAVALPGEFGHMRWRSTSDVPLRSLHVHLDPSAAGERPMAPAVGVRDPFLSAGVQALARALRAGGPAIYADSVAQTLAIHLAWGNRLPVPHREPRLSKQQVDRLTDYMQARLAENITVDDLAAIAGVSRFHFIRVFSASTGHTPYQYLRRLRMAAAAELLHHTTQPIVQIALACGYRSPGQFAAAFRREYGVSPTRHRGQAPDPRPRPGA</sequence>
<evidence type="ECO:0000256" key="4">
    <source>
        <dbReference type="SAM" id="MobiDB-lite"/>
    </source>
</evidence>
<dbReference type="Pfam" id="PF12833">
    <property type="entry name" value="HTH_18"/>
    <property type="match status" value="1"/>
</dbReference>
<evidence type="ECO:0000313" key="6">
    <source>
        <dbReference type="EMBL" id="MDR7327141.1"/>
    </source>
</evidence>
<evidence type="ECO:0000256" key="1">
    <source>
        <dbReference type="ARBA" id="ARBA00023015"/>
    </source>
</evidence>
<dbReference type="PANTHER" id="PTHR46796:SF6">
    <property type="entry name" value="ARAC SUBFAMILY"/>
    <property type="match status" value="1"/>
</dbReference>
<feature type="region of interest" description="Disordered" evidence="4">
    <location>
        <begin position="253"/>
        <end position="274"/>
    </location>
</feature>
<keyword evidence="7" id="KW-1185">Reference proteome</keyword>
<dbReference type="SMART" id="SM00342">
    <property type="entry name" value="HTH_ARAC"/>
    <property type="match status" value="1"/>
</dbReference>
<evidence type="ECO:0000256" key="3">
    <source>
        <dbReference type="ARBA" id="ARBA00023163"/>
    </source>
</evidence>
<dbReference type="GO" id="GO:0043565">
    <property type="term" value="F:sequence-specific DNA binding"/>
    <property type="evidence" value="ECO:0007669"/>
    <property type="project" value="InterPro"/>
</dbReference>
<feature type="domain" description="HTH araC/xylS-type" evidence="5">
    <location>
        <begin position="166"/>
        <end position="264"/>
    </location>
</feature>
<evidence type="ECO:0000313" key="7">
    <source>
        <dbReference type="Proteomes" id="UP001183629"/>
    </source>
</evidence>
<dbReference type="InterPro" id="IPR009057">
    <property type="entry name" value="Homeodomain-like_sf"/>
</dbReference>
<dbReference type="PROSITE" id="PS00041">
    <property type="entry name" value="HTH_ARAC_FAMILY_1"/>
    <property type="match status" value="1"/>
</dbReference>
<dbReference type="PANTHER" id="PTHR46796">
    <property type="entry name" value="HTH-TYPE TRANSCRIPTIONAL ACTIVATOR RHAS-RELATED"/>
    <property type="match status" value="1"/>
</dbReference>
<comment type="caution">
    <text evidence="6">The sequence shown here is derived from an EMBL/GenBank/DDBJ whole genome shotgun (WGS) entry which is preliminary data.</text>
</comment>
<dbReference type="Proteomes" id="UP001183629">
    <property type="component" value="Unassembled WGS sequence"/>
</dbReference>
<reference evidence="6 7" key="1">
    <citation type="submission" date="2023-07" db="EMBL/GenBank/DDBJ databases">
        <title>Sequencing the genomes of 1000 actinobacteria strains.</title>
        <authorList>
            <person name="Klenk H.-P."/>
        </authorList>
    </citation>
    <scope>NUCLEOTIDE SEQUENCE [LARGE SCALE GENOMIC DNA]</scope>
    <source>
        <strain evidence="6 7">DSM 44711</strain>
    </source>
</reference>
<gene>
    <name evidence="6" type="ORF">J2S44_007391</name>
</gene>
<name>A0AAE3ZYG2_9ACTN</name>
<keyword evidence="3" id="KW-0804">Transcription</keyword>
<dbReference type="PROSITE" id="PS01124">
    <property type="entry name" value="HTH_ARAC_FAMILY_2"/>
    <property type="match status" value="1"/>
</dbReference>
<dbReference type="InterPro" id="IPR018062">
    <property type="entry name" value="HTH_AraC-typ_CS"/>
</dbReference>
<dbReference type="EMBL" id="JAVDYC010000001">
    <property type="protein sequence ID" value="MDR7327141.1"/>
    <property type="molecule type" value="Genomic_DNA"/>
</dbReference>
<evidence type="ECO:0000256" key="2">
    <source>
        <dbReference type="ARBA" id="ARBA00023125"/>
    </source>
</evidence>
<dbReference type="RefSeq" id="WP_310424082.1">
    <property type="nucleotide sequence ID" value="NZ_JAVDYC010000001.1"/>
</dbReference>
<evidence type="ECO:0000259" key="5">
    <source>
        <dbReference type="PROSITE" id="PS01124"/>
    </source>
</evidence>
<keyword evidence="1" id="KW-0805">Transcription regulation</keyword>
<dbReference type="AlphaFoldDB" id="A0AAE3ZYG2"/>
<dbReference type="InterPro" id="IPR018060">
    <property type="entry name" value="HTH_AraC"/>
</dbReference>
<keyword evidence="2" id="KW-0238">DNA-binding</keyword>
<protein>
    <submittedName>
        <fullName evidence="6">AraC family transcriptional regulator</fullName>
    </submittedName>
</protein>
<dbReference type="SUPFAM" id="SSF46689">
    <property type="entry name" value="Homeodomain-like"/>
    <property type="match status" value="2"/>
</dbReference>
<proteinExistence type="predicted"/>